<evidence type="ECO:0000256" key="3">
    <source>
        <dbReference type="SAM" id="Phobius"/>
    </source>
</evidence>
<reference evidence="6" key="1">
    <citation type="submission" date="2023-03" db="EMBL/GenBank/DDBJ databases">
        <authorList>
            <person name="Steffen K."/>
            <person name="Cardenas P."/>
        </authorList>
    </citation>
    <scope>NUCLEOTIDE SEQUENCE</scope>
</reference>
<sequence>MTGYYVMWYRDTSVGCSHLNNKTLRVDEETIVKRVTNLEEGNRYTIAVKSFNLAGVSRGSSNNITIMTQESAPSGPPTSVRNGTITPTSITVKWDEVPCLHRNGRITGYMVHVESIGQNDKMFNVGDIRETAILELMPSTEYTVQVAAVNIIGRGPFSNGRVYLTNDGLTISISYTSTTSLGIVWSLEEGATPANSTIFYSKTDTDCFNASSTITTSDTAYNLTGLEEHIRYFITVNAMLPDGGTRVDSISAFTMSAAPSAPPTSVEVSVVNSTAITVQWGSVDCRHRNGEIIGYRVRYGEVGGGEGDRTAVQMVSGDSTGGSTTISGLTKETVYTVQVAAETSAGTGVYSHPRDVHTLASVYLSLNGDIIPNHGYVDIGDVGSTDDTALLCHTNRLPLPHSPYSGGDWFGPNFIRVSDVHTPGFERNRAPMLVRLLRDYSDAIEGMYRCVVPDSSDSGQTVYVGLYDYGGDIVVSNIVLTVDSDLNGASPQFTLTCISAGGPATTVTWTRDSTTVTQGTTESMLNYQVIPQYTHTLTVTKRLGGLYTCTVANSKPSKSSASLRVKVASAPANVTAVQDGPTSVTVTWIPPSPLGDTTGYRISFTGVGSSGSVDVHDGSTKVYLPTSLVTDSISVVGLSPHLPSDSVVRKVTLYRPLKVSVSFITATSISLSWSVSSGRVASWEVVWNRGTESTSGPLSGTTYTILQLDPSTIYTLTVRPITTTDVGGITHSLPLIVSTTAIADACQKEGNTNNVIGITGASAVSVVVVIIVALIIRVLIVLVSRQCGRCSKETALYVWLFGSLLCSSCNSTNRDPRTSKNEAYGTVKNTGESDGLYETIPLQTPPPPPPPPPLPQPAPGD</sequence>
<protein>
    <submittedName>
        <fullName evidence="6">Receptor-type tyrosine-protein phosphatase delta</fullName>
    </submittedName>
</protein>
<evidence type="ECO:0000313" key="7">
    <source>
        <dbReference type="Proteomes" id="UP001174909"/>
    </source>
</evidence>
<evidence type="ECO:0000313" key="6">
    <source>
        <dbReference type="EMBL" id="CAI8022446.1"/>
    </source>
</evidence>
<accession>A0AA35S5T1</accession>
<feature type="region of interest" description="Disordered" evidence="2">
    <location>
        <begin position="811"/>
        <end position="861"/>
    </location>
</feature>
<evidence type="ECO:0000259" key="5">
    <source>
        <dbReference type="PROSITE" id="PS50853"/>
    </source>
</evidence>
<evidence type="ECO:0000256" key="2">
    <source>
        <dbReference type="SAM" id="MobiDB-lite"/>
    </source>
</evidence>
<dbReference type="InterPro" id="IPR050964">
    <property type="entry name" value="Striated_Muscle_Regulatory"/>
</dbReference>
<dbReference type="PANTHER" id="PTHR13817:SF73">
    <property type="entry name" value="FIBRONECTIN TYPE-III DOMAIN-CONTAINING PROTEIN"/>
    <property type="match status" value="1"/>
</dbReference>
<keyword evidence="7" id="KW-1185">Reference proteome</keyword>
<name>A0AA35S5T1_GEOBA</name>
<evidence type="ECO:0000256" key="1">
    <source>
        <dbReference type="ARBA" id="ARBA00022737"/>
    </source>
</evidence>
<keyword evidence="3" id="KW-1133">Transmembrane helix</keyword>
<dbReference type="SUPFAM" id="SSF49265">
    <property type="entry name" value="Fibronectin type III"/>
    <property type="match status" value="4"/>
</dbReference>
<dbReference type="Gene3D" id="2.60.40.10">
    <property type="entry name" value="Immunoglobulins"/>
    <property type="match status" value="7"/>
</dbReference>
<dbReference type="InterPro" id="IPR003961">
    <property type="entry name" value="FN3_dom"/>
</dbReference>
<dbReference type="AlphaFoldDB" id="A0AA35S5T1"/>
<dbReference type="Pfam" id="PF13895">
    <property type="entry name" value="Ig_2"/>
    <property type="match status" value="1"/>
</dbReference>
<dbReference type="PANTHER" id="PTHR13817">
    <property type="entry name" value="TITIN"/>
    <property type="match status" value="1"/>
</dbReference>
<gene>
    <name evidence="6" type="ORF">GBAR_LOCUS13185</name>
</gene>
<dbReference type="CDD" id="cd00096">
    <property type="entry name" value="Ig"/>
    <property type="match status" value="1"/>
</dbReference>
<feature type="domain" description="Fibronectin type-III" evidence="5">
    <location>
        <begin position="76"/>
        <end position="168"/>
    </location>
</feature>
<dbReference type="Proteomes" id="UP001174909">
    <property type="component" value="Unassembled WGS sequence"/>
</dbReference>
<dbReference type="SUPFAM" id="SSF48726">
    <property type="entry name" value="Immunoglobulin"/>
    <property type="match status" value="1"/>
</dbReference>
<dbReference type="SMART" id="SM00060">
    <property type="entry name" value="FN3"/>
    <property type="match status" value="5"/>
</dbReference>
<keyword evidence="3" id="KW-0472">Membrane</keyword>
<feature type="transmembrane region" description="Helical" evidence="3">
    <location>
        <begin position="755"/>
        <end position="783"/>
    </location>
</feature>
<dbReference type="InterPro" id="IPR013783">
    <property type="entry name" value="Ig-like_fold"/>
</dbReference>
<comment type="caution">
    <text evidence="6">The sequence shown here is derived from an EMBL/GenBank/DDBJ whole genome shotgun (WGS) entry which is preliminary data.</text>
</comment>
<dbReference type="PROSITE" id="PS50853">
    <property type="entry name" value="FN3"/>
    <property type="match status" value="3"/>
</dbReference>
<proteinExistence type="predicted"/>
<dbReference type="FunFam" id="2.60.40.10:FF:000028">
    <property type="entry name" value="Neuronal cell adhesion molecule"/>
    <property type="match status" value="2"/>
</dbReference>
<evidence type="ECO:0000259" key="4">
    <source>
        <dbReference type="PROSITE" id="PS50835"/>
    </source>
</evidence>
<dbReference type="InterPro" id="IPR036116">
    <property type="entry name" value="FN3_sf"/>
</dbReference>
<keyword evidence="1" id="KW-0677">Repeat</keyword>
<dbReference type="PROSITE" id="PS50835">
    <property type="entry name" value="IG_LIKE"/>
    <property type="match status" value="1"/>
</dbReference>
<feature type="compositionally biased region" description="Pro residues" evidence="2">
    <location>
        <begin position="843"/>
        <end position="861"/>
    </location>
</feature>
<organism evidence="6 7">
    <name type="scientific">Geodia barretti</name>
    <name type="common">Barrett's horny sponge</name>
    <dbReference type="NCBI Taxonomy" id="519541"/>
    <lineage>
        <taxon>Eukaryota</taxon>
        <taxon>Metazoa</taxon>
        <taxon>Porifera</taxon>
        <taxon>Demospongiae</taxon>
        <taxon>Heteroscleromorpha</taxon>
        <taxon>Tetractinellida</taxon>
        <taxon>Astrophorina</taxon>
        <taxon>Geodiidae</taxon>
        <taxon>Geodia</taxon>
    </lineage>
</organism>
<keyword evidence="6" id="KW-0675">Receptor</keyword>
<feature type="domain" description="Fibronectin type-III" evidence="5">
    <location>
        <begin position="655"/>
        <end position="742"/>
    </location>
</feature>
<feature type="domain" description="Fibronectin type-III" evidence="5">
    <location>
        <begin position="262"/>
        <end position="361"/>
    </location>
</feature>
<dbReference type="Pfam" id="PF00041">
    <property type="entry name" value="fn3"/>
    <property type="match status" value="4"/>
</dbReference>
<feature type="domain" description="Ig-like" evidence="4">
    <location>
        <begin position="488"/>
        <end position="568"/>
    </location>
</feature>
<dbReference type="CDD" id="cd00063">
    <property type="entry name" value="FN3"/>
    <property type="match status" value="3"/>
</dbReference>
<dbReference type="InterPro" id="IPR007110">
    <property type="entry name" value="Ig-like_dom"/>
</dbReference>
<dbReference type="EMBL" id="CASHTH010001958">
    <property type="protein sequence ID" value="CAI8022446.1"/>
    <property type="molecule type" value="Genomic_DNA"/>
</dbReference>
<dbReference type="InterPro" id="IPR036179">
    <property type="entry name" value="Ig-like_dom_sf"/>
</dbReference>
<keyword evidence="3" id="KW-0812">Transmembrane</keyword>